<reference evidence="1" key="1">
    <citation type="submission" date="2015-11" db="EMBL/GenBank/DDBJ databases">
        <title>De novo transcriptome assembly of four potential Pierce s Disease insect vectors from Arizona vineyards.</title>
        <authorList>
            <person name="Tassone E.E."/>
        </authorList>
    </citation>
    <scope>NUCLEOTIDE SEQUENCE</scope>
</reference>
<evidence type="ECO:0000313" key="1">
    <source>
        <dbReference type="EMBL" id="JAT22379.1"/>
    </source>
</evidence>
<name>A0A1B6LFC9_9HEMI</name>
<sequence length="252" mass="28336">MSSDTKINLLQAAESSHLILQNVTMLSELSSHLKRETRKGENTLGSLQSILSQAGKDVASLHQCVDTLLLIAKKLVYQSLKILPVKDPNFKYLKTEADKLLNILDEIKNDEEELLLDRKWRPMDKSLRQKSSRSLNVDEKYPEHCSKESLLDISTINTLPTLHEDVFVDFHRPSKTLSSCSLKNLRKVKMYLQKVDDDEDYFENEAEKAGVILPKPLKVDCGCSNDSACLPSTLSIGTNTSPVLGHIQEEAN</sequence>
<proteinExistence type="predicted"/>
<gene>
    <name evidence="1" type="ORF">g.121</name>
</gene>
<protein>
    <submittedName>
        <fullName evidence="1">Uncharacterized protein</fullName>
    </submittedName>
</protein>
<dbReference type="EMBL" id="GEBQ01017598">
    <property type="protein sequence ID" value="JAT22379.1"/>
    <property type="molecule type" value="Transcribed_RNA"/>
</dbReference>
<accession>A0A1B6LFC9</accession>
<dbReference type="AlphaFoldDB" id="A0A1B6LFC9"/>
<organism evidence="1">
    <name type="scientific">Graphocephala atropunctata</name>
    <dbReference type="NCBI Taxonomy" id="36148"/>
    <lineage>
        <taxon>Eukaryota</taxon>
        <taxon>Metazoa</taxon>
        <taxon>Ecdysozoa</taxon>
        <taxon>Arthropoda</taxon>
        <taxon>Hexapoda</taxon>
        <taxon>Insecta</taxon>
        <taxon>Pterygota</taxon>
        <taxon>Neoptera</taxon>
        <taxon>Paraneoptera</taxon>
        <taxon>Hemiptera</taxon>
        <taxon>Auchenorrhyncha</taxon>
        <taxon>Membracoidea</taxon>
        <taxon>Cicadellidae</taxon>
        <taxon>Cicadellinae</taxon>
        <taxon>Cicadellini</taxon>
        <taxon>Graphocephala</taxon>
    </lineage>
</organism>